<evidence type="ECO:0000259" key="11">
    <source>
        <dbReference type="PROSITE" id="PS50215"/>
    </source>
</evidence>
<feature type="disulfide bond" evidence="8">
    <location>
        <begin position="407"/>
        <end position="431"/>
    </location>
</feature>
<protein>
    <submittedName>
        <fullName evidence="14">Peptidase M12B domain-containing protein</fullName>
    </submittedName>
</protein>
<dbReference type="PROSITE" id="PS00022">
    <property type="entry name" value="EGF_1"/>
    <property type="match status" value="1"/>
</dbReference>
<evidence type="ECO:0000313" key="13">
    <source>
        <dbReference type="Proteomes" id="UP000280834"/>
    </source>
</evidence>
<keyword evidence="5 7" id="KW-1015">Disulfide bond</keyword>
<keyword evidence="13" id="KW-1185">Reference proteome</keyword>
<organism evidence="14">
    <name type="scientific">Brugia timori</name>
    <dbReference type="NCBI Taxonomy" id="42155"/>
    <lineage>
        <taxon>Eukaryota</taxon>
        <taxon>Metazoa</taxon>
        <taxon>Ecdysozoa</taxon>
        <taxon>Nematoda</taxon>
        <taxon>Chromadorea</taxon>
        <taxon>Rhabditida</taxon>
        <taxon>Spirurina</taxon>
        <taxon>Spiruromorpha</taxon>
        <taxon>Filarioidea</taxon>
        <taxon>Onchocercidae</taxon>
        <taxon>Brugia</taxon>
    </lineage>
</organism>
<dbReference type="Proteomes" id="UP000280834">
    <property type="component" value="Unassembled WGS sequence"/>
</dbReference>
<evidence type="ECO:0000313" key="12">
    <source>
        <dbReference type="EMBL" id="VDO07331.1"/>
    </source>
</evidence>
<dbReference type="PANTHER" id="PTHR11905:SF159">
    <property type="entry name" value="ADAM METALLOPROTEASE"/>
    <property type="match status" value="1"/>
</dbReference>
<dbReference type="AlphaFoldDB" id="A0A0R3Q3T6"/>
<dbReference type="InterPro" id="IPR000742">
    <property type="entry name" value="EGF"/>
</dbReference>
<reference evidence="14" key="1">
    <citation type="submission" date="2017-02" db="UniProtKB">
        <authorList>
            <consortium name="WormBaseParasite"/>
        </authorList>
    </citation>
    <scope>IDENTIFICATION</scope>
</reference>
<dbReference type="Gene3D" id="4.10.70.10">
    <property type="entry name" value="Disintegrin domain"/>
    <property type="match status" value="1"/>
</dbReference>
<dbReference type="SMART" id="SM00608">
    <property type="entry name" value="ACR"/>
    <property type="match status" value="1"/>
</dbReference>
<evidence type="ECO:0000256" key="6">
    <source>
        <dbReference type="PROSITE-ProRule" id="PRU00068"/>
    </source>
</evidence>
<dbReference type="InterPro" id="IPR006586">
    <property type="entry name" value="ADAM_Cys-rich"/>
</dbReference>
<comment type="caution">
    <text evidence="7">Lacks conserved residue(s) required for the propagation of feature annotation.</text>
</comment>
<dbReference type="GO" id="GO:0004222">
    <property type="term" value="F:metalloendopeptidase activity"/>
    <property type="evidence" value="ECO:0007669"/>
    <property type="project" value="InterPro"/>
</dbReference>
<dbReference type="PROSITE" id="PS50026">
    <property type="entry name" value="EGF_3"/>
    <property type="match status" value="1"/>
</dbReference>
<evidence type="ECO:0000256" key="4">
    <source>
        <dbReference type="ARBA" id="ARBA00023136"/>
    </source>
</evidence>
<evidence type="ECO:0000256" key="3">
    <source>
        <dbReference type="ARBA" id="ARBA00022989"/>
    </source>
</evidence>
<dbReference type="Pfam" id="PF01421">
    <property type="entry name" value="Reprolysin"/>
    <property type="match status" value="1"/>
</dbReference>
<feature type="domain" description="Peptidase M12B" evidence="11">
    <location>
        <begin position="268"/>
        <end position="452"/>
    </location>
</feature>
<evidence type="ECO:0000256" key="8">
    <source>
        <dbReference type="PROSITE-ProRule" id="PRU00276"/>
    </source>
</evidence>
<keyword evidence="2" id="KW-0812">Transmembrane</keyword>
<keyword evidence="8" id="KW-0479">Metal-binding</keyword>
<dbReference type="FunFam" id="4.10.70.10:FF:000001">
    <property type="entry name" value="Disintegrin and metalloproteinase domain-containing protein 22"/>
    <property type="match status" value="1"/>
</dbReference>
<sequence length="766" mass="84827">MQDGIYCPLHIYYGEKELNANELISISHTVRPTFELRLQNDVGESRNFVFQPNRELLKTAGKIDISCHFEIISSTGEHSAMTTCSTSLFGQTALNNLTFSVNTKIHLDNVKGIKRTSLVNQIFRGLFTINGRRFVLGANPNASFHFVPLSDHSCGKHSKCDAMFLISFLMKYKKKRLSDWGLRSKRSIGGSHTAEYYAQFLDDRWRYVELALIADKLVVCNFECINTVIRVTNLQAVSGDIVIFDQSKKELSMIYKRYPLLCDAIRDFEKYDSNVTEVMQRLNAITSYINSLYMPINIRVVLVWADVWTNSNQVDITSNSDTTLWNFLNWRKTLLKDHPHDNAHLLTGVVFENNVVGKAFKGTMCSYDFSGGVDMEHSDQAAFVAATIAHEMGHNFGMEHDIDEVECRCPAKSCIMSPSTGIIRPTFWSECSMRALQHSFSRGVDYCLRNSPTSVFGGARCGNGIVEVGEECDCGTPSSCINKCCNPVTCQLAEAAVCASGECCDLNTCQMLPATTVCRQATNECDLPEYCDGHMEHCPADFFVQDGHKCPNHVNDFCYNGYCGSRDAQCQYIWGRTGRDAAPVCYDLNLYGSSGGNCGFLHETNRFVPCHKNNIKCGRLHCIHENEKLAFGDPSTVYTSYTGLKLSSGEDVACRVIWTKYISGQKEPDPGMVPDGAFCGQDKMCVDAKCQNRTAKVLMAPKCEPVSCNNAGICNNMGNCHCDPGYGGPSCAIPGPGGSVNSGPAIEGGVIHVGFVVFWLLLILTI</sequence>
<dbReference type="GO" id="GO:0016020">
    <property type="term" value="C:membrane"/>
    <property type="evidence" value="ECO:0007669"/>
    <property type="project" value="UniProtKB-SubCell"/>
</dbReference>
<proteinExistence type="predicted"/>
<evidence type="ECO:0000259" key="10">
    <source>
        <dbReference type="PROSITE" id="PS50214"/>
    </source>
</evidence>
<dbReference type="InterPro" id="IPR001590">
    <property type="entry name" value="Peptidase_M12B"/>
</dbReference>
<evidence type="ECO:0000256" key="5">
    <source>
        <dbReference type="ARBA" id="ARBA00023157"/>
    </source>
</evidence>
<dbReference type="PANTHER" id="PTHR11905">
    <property type="entry name" value="ADAM A DISINTEGRIN AND METALLOPROTEASE DOMAIN"/>
    <property type="match status" value="1"/>
</dbReference>
<dbReference type="STRING" id="42155.A0A0R3Q3T6"/>
<feature type="disulfide bond" evidence="8">
    <location>
        <begin position="409"/>
        <end position="414"/>
    </location>
</feature>
<feature type="disulfide bond" evidence="7">
    <location>
        <begin position="722"/>
        <end position="731"/>
    </location>
</feature>
<dbReference type="Gene3D" id="3.40.390.10">
    <property type="entry name" value="Collagenase (Catalytic Domain)"/>
    <property type="match status" value="1"/>
</dbReference>
<dbReference type="SUPFAM" id="SSF57552">
    <property type="entry name" value="Blood coagulation inhibitor (disintegrin)"/>
    <property type="match status" value="1"/>
</dbReference>
<dbReference type="InterPro" id="IPR024079">
    <property type="entry name" value="MetalloPept_cat_dom_sf"/>
</dbReference>
<name>A0A0R3Q3T6_9BILA</name>
<evidence type="ECO:0000256" key="7">
    <source>
        <dbReference type="PROSITE-ProRule" id="PRU00076"/>
    </source>
</evidence>
<feature type="binding site" evidence="8">
    <location>
        <position position="394"/>
    </location>
    <ligand>
        <name>Zn(2+)</name>
        <dbReference type="ChEBI" id="CHEBI:29105"/>
        <note>catalytic</note>
    </ligand>
</feature>
<feature type="binding site" evidence="8">
    <location>
        <position position="400"/>
    </location>
    <ligand>
        <name>Zn(2+)</name>
        <dbReference type="ChEBI" id="CHEBI:29105"/>
        <note>catalytic</note>
    </ligand>
</feature>
<dbReference type="WBParaSite" id="BTMF_0000095401-mRNA-1">
    <property type="protein sequence ID" value="BTMF_0000095401-mRNA-1"/>
    <property type="gene ID" value="BTMF_0000095401"/>
</dbReference>
<dbReference type="InterPro" id="IPR034027">
    <property type="entry name" value="Reprolysin_adamalysin"/>
</dbReference>
<reference evidence="12 13" key="2">
    <citation type="submission" date="2018-11" db="EMBL/GenBank/DDBJ databases">
        <authorList>
            <consortium name="Pathogen Informatics"/>
        </authorList>
    </citation>
    <scope>NUCLEOTIDE SEQUENCE [LARGE SCALE GENOMIC DNA]</scope>
</reference>
<evidence type="ECO:0000256" key="2">
    <source>
        <dbReference type="ARBA" id="ARBA00022692"/>
    </source>
</evidence>
<comment type="subcellular location">
    <subcellularLocation>
        <location evidence="1">Membrane</location>
        <topology evidence="1">Single-pass membrane protein</topology>
    </subcellularLocation>
</comment>
<dbReference type="CDD" id="cd04269">
    <property type="entry name" value="ZnMc_adamalysin_II_like"/>
    <property type="match status" value="1"/>
</dbReference>
<dbReference type="FunFam" id="3.40.390.10:FF:000002">
    <property type="entry name" value="Disintegrin and metalloproteinase domain-containing protein 22"/>
    <property type="match status" value="1"/>
</dbReference>
<dbReference type="Pfam" id="PF08516">
    <property type="entry name" value="ADAM_CR"/>
    <property type="match status" value="1"/>
</dbReference>
<feature type="binding site" evidence="8">
    <location>
        <position position="390"/>
    </location>
    <ligand>
        <name>Zn(2+)</name>
        <dbReference type="ChEBI" id="CHEBI:29105"/>
        <note>catalytic</note>
    </ligand>
</feature>
<keyword evidence="3" id="KW-1133">Transmembrane helix</keyword>
<feature type="domain" description="Disintegrin" evidence="10">
    <location>
        <begin position="458"/>
        <end position="546"/>
    </location>
</feature>
<dbReference type="PROSITE" id="PS01186">
    <property type="entry name" value="EGF_2"/>
    <property type="match status" value="1"/>
</dbReference>
<dbReference type="SMART" id="SM00050">
    <property type="entry name" value="DISIN"/>
    <property type="match status" value="1"/>
</dbReference>
<dbReference type="PROSITE" id="PS50215">
    <property type="entry name" value="ADAM_MEPRO"/>
    <property type="match status" value="1"/>
</dbReference>
<dbReference type="GO" id="GO:0006509">
    <property type="term" value="P:membrane protein ectodomain proteolysis"/>
    <property type="evidence" value="ECO:0007669"/>
    <property type="project" value="TreeGrafter"/>
</dbReference>
<dbReference type="SUPFAM" id="SSF55486">
    <property type="entry name" value="Metalloproteases ('zincins'), catalytic domain"/>
    <property type="match status" value="1"/>
</dbReference>
<dbReference type="InterPro" id="IPR036436">
    <property type="entry name" value="Disintegrin_dom_sf"/>
</dbReference>
<feature type="active site" evidence="8">
    <location>
        <position position="391"/>
    </location>
</feature>
<keyword evidence="7" id="KW-0245">EGF-like domain</keyword>
<feature type="disulfide bond" evidence="6">
    <location>
        <begin position="518"/>
        <end position="538"/>
    </location>
</feature>
<dbReference type="GO" id="GO:0046872">
    <property type="term" value="F:metal ion binding"/>
    <property type="evidence" value="ECO:0007669"/>
    <property type="project" value="UniProtKB-KW"/>
</dbReference>
<evidence type="ECO:0000256" key="1">
    <source>
        <dbReference type="ARBA" id="ARBA00004167"/>
    </source>
</evidence>
<evidence type="ECO:0000259" key="9">
    <source>
        <dbReference type="PROSITE" id="PS50026"/>
    </source>
</evidence>
<keyword evidence="8" id="KW-0862">Zinc</keyword>
<dbReference type="EMBL" id="UZAG01000139">
    <property type="protein sequence ID" value="VDO07331.1"/>
    <property type="molecule type" value="Genomic_DNA"/>
</dbReference>
<dbReference type="InterPro" id="IPR001762">
    <property type="entry name" value="Disintegrin_dom"/>
</dbReference>
<gene>
    <name evidence="12" type="ORF">BTMF_LOCUS318</name>
</gene>
<keyword evidence="4" id="KW-0472">Membrane</keyword>
<dbReference type="Pfam" id="PF00200">
    <property type="entry name" value="Disintegrin"/>
    <property type="match status" value="1"/>
</dbReference>
<accession>A0A0R3Q3T6</accession>
<dbReference type="PROSITE" id="PS50214">
    <property type="entry name" value="DISINTEGRIN_2"/>
    <property type="match status" value="1"/>
</dbReference>
<evidence type="ECO:0000313" key="14">
    <source>
        <dbReference type="WBParaSite" id="BTMF_0000095401-mRNA-1"/>
    </source>
</evidence>
<dbReference type="Gene3D" id="2.60.120.260">
    <property type="entry name" value="Galactose-binding domain-like"/>
    <property type="match status" value="1"/>
</dbReference>
<feature type="domain" description="EGF-like" evidence="9">
    <location>
        <begin position="699"/>
        <end position="732"/>
    </location>
</feature>